<evidence type="ECO:0000313" key="2">
    <source>
        <dbReference type="Proteomes" id="UP000033434"/>
    </source>
</evidence>
<gene>
    <name evidence="1" type="ORF">N479_25700</name>
</gene>
<protein>
    <recommendedName>
        <fullName evidence="3">Lipoprotein</fullName>
    </recommendedName>
</protein>
<dbReference type="EMBL" id="AUXW01000023">
    <property type="protein sequence ID" value="KKE85613.1"/>
    <property type="molecule type" value="Genomic_DNA"/>
</dbReference>
<organism evidence="1 2">
    <name type="scientific">Pseudoalteromonas luteoviolacea S4054</name>
    <dbReference type="NCBI Taxonomy" id="1129367"/>
    <lineage>
        <taxon>Bacteria</taxon>
        <taxon>Pseudomonadati</taxon>
        <taxon>Pseudomonadota</taxon>
        <taxon>Gammaproteobacteria</taxon>
        <taxon>Alteromonadales</taxon>
        <taxon>Pseudoalteromonadaceae</taxon>
        <taxon>Pseudoalteromonas</taxon>
    </lineage>
</organism>
<evidence type="ECO:0000313" key="1">
    <source>
        <dbReference type="EMBL" id="KKE85613.1"/>
    </source>
</evidence>
<comment type="caution">
    <text evidence="1">The sequence shown here is derived from an EMBL/GenBank/DDBJ whole genome shotgun (WGS) entry which is preliminary data.</text>
</comment>
<dbReference type="PROSITE" id="PS51257">
    <property type="entry name" value="PROKAR_LIPOPROTEIN"/>
    <property type="match status" value="1"/>
</dbReference>
<dbReference type="Proteomes" id="UP000033434">
    <property type="component" value="Unassembled WGS sequence"/>
</dbReference>
<name>A0A0F6AHI1_9GAMM</name>
<dbReference type="AlphaFoldDB" id="A0A0F6AHI1"/>
<proteinExistence type="predicted"/>
<reference evidence="1 2" key="1">
    <citation type="journal article" date="2015" name="BMC Genomics">
        <title>Genome mining reveals unlocked bioactive potential of marine Gram-negative bacteria.</title>
        <authorList>
            <person name="Machado H."/>
            <person name="Sonnenschein E.C."/>
            <person name="Melchiorsen J."/>
            <person name="Gram L."/>
        </authorList>
    </citation>
    <scope>NUCLEOTIDE SEQUENCE [LARGE SCALE GENOMIC DNA]</scope>
    <source>
        <strain evidence="1 2">S4054</strain>
    </source>
</reference>
<sequence>MKILIIILLLSFLTACGFHPIKLVGYGKKLDEPVSESCFFEKFEEYRASTNYQLSVEVEKAAEEIIYYKLTIDGTKTNDAHEVFTPKSFNESKVFMGNIMRECSA</sequence>
<accession>A0A0F6AHI1</accession>
<evidence type="ECO:0008006" key="3">
    <source>
        <dbReference type="Google" id="ProtNLM"/>
    </source>
</evidence>
<dbReference type="RefSeq" id="WP_046354242.1">
    <property type="nucleotide sequence ID" value="NZ_AUXW01000023.1"/>
</dbReference>
<dbReference type="PATRIC" id="fig|1129367.4.peg.356"/>